<name>A0A1M7KEQ1_RUMFL</name>
<dbReference type="Gene3D" id="2.30.30.40">
    <property type="entry name" value="SH3 Domains"/>
    <property type="match status" value="1"/>
</dbReference>
<keyword evidence="1" id="KW-0732">Signal</keyword>
<dbReference type="PROSITE" id="PS51766">
    <property type="entry name" value="DOCKERIN"/>
    <property type="match status" value="1"/>
</dbReference>
<dbReference type="AlphaFoldDB" id="A0A1M7KEQ1"/>
<evidence type="ECO:0000259" key="2">
    <source>
        <dbReference type="PROSITE" id="PS51766"/>
    </source>
</evidence>
<dbReference type="InterPro" id="IPR036439">
    <property type="entry name" value="Dockerin_dom_sf"/>
</dbReference>
<protein>
    <recommendedName>
        <fullName evidence="2">Dockerin domain-containing protein</fullName>
    </recommendedName>
</protein>
<dbReference type="Pfam" id="PF00404">
    <property type="entry name" value="Dockerin_1"/>
    <property type="match status" value="1"/>
</dbReference>
<organism evidence="3 4">
    <name type="scientific">Ruminococcus flavefaciens</name>
    <dbReference type="NCBI Taxonomy" id="1265"/>
    <lineage>
        <taxon>Bacteria</taxon>
        <taxon>Bacillati</taxon>
        <taxon>Bacillota</taxon>
        <taxon>Clostridia</taxon>
        <taxon>Eubacteriales</taxon>
        <taxon>Oscillospiraceae</taxon>
        <taxon>Ruminococcus</taxon>
    </lineage>
</organism>
<sequence>MKTRLTALLISGVMLTTAAAAMPVPSAYSSETDEALKKGDMRITLVDYYTGNPIKFDDYAEPSLWSDITYLTPNGKVSSGPISYMYENSMIWENMADYFNADSFEFGLNWGGLPEGYSIPDESVDRAGYFNGKSVPDNFVTVTKYDNGSADVEFRLINKNKRPAAKEDYESVIGTLPDWTPLDFADAMHFYNEHGKCYLEDNFICLVKPILKSEIDKYGIRISGSMTDVNTPAGTVRKIYEVEIPEKPDPSDEKAVQEYEDYCDRLGIYSRDYSFFEEYAKKEDPYVFEFRMFRVLEGYDLTIESYEKDGDEIRVMNTYTFENTDGDTVETDINKWLPDCKSECHFFASPAIYGNYIAYHSTEKYYPGTVLKVEQKGEGAVEKEYESECSSFSLVPSDGDEPEYVRVYKPVADGRLNIRFIVGKEGEEPFDQAEFDCGIKNNCSEIINYKGHTVFTFIDKDTGELIPEPKSGEKFFFIGNYFREPLSGQIFSITSNPCAIKTLHTYNKNDNYTFNMKTASGRYDLPEFEVTSENSDCMDITCKLKWIPDGDANNDGEFSIADAVLLQKWLLSDNETKLNDWKALDFCRDNTIDVFDLILMKKQLTKKNITEYIEPEKKNLYGYPLIVEKDDLKMYLGPDENYPCVAALPKNTELYEIGYNTDNDNWLFTEYKGKSGWVRTISENGEWNVRFLEMADKPVIYLYPEKETDVHVELELTESELSTTYPKYNNGWDVTAYPDGSLLNKADGTHHKYLFWDSKNCRTRFDLSQGFCVAGSDTEAFFKEKLSYMGMTEEEMNEFIVYWLPRMEHNRYNLISFQGDVYTESAKLNITPQPDSLCRIFMAYVPLENAVEIEPQQLDTFERNGFAVLEWGGCEIKSR</sequence>
<dbReference type="OrthoDB" id="9799897at2"/>
<dbReference type="SUPFAM" id="SSF63446">
    <property type="entry name" value="Type I dockerin domain"/>
    <property type="match status" value="1"/>
</dbReference>
<dbReference type="Proteomes" id="UP000184394">
    <property type="component" value="Unassembled WGS sequence"/>
</dbReference>
<feature type="chain" id="PRO_5039309650" description="Dockerin domain-containing protein" evidence="1">
    <location>
        <begin position="21"/>
        <end position="879"/>
    </location>
</feature>
<dbReference type="GO" id="GO:0004553">
    <property type="term" value="F:hydrolase activity, hydrolyzing O-glycosyl compounds"/>
    <property type="evidence" value="ECO:0007669"/>
    <property type="project" value="InterPro"/>
</dbReference>
<dbReference type="Gene3D" id="1.10.1330.10">
    <property type="entry name" value="Dockerin domain"/>
    <property type="match status" value="1"/>
</dbReference>
<dbReference type="InterPro" id="IPR016134">
    <property type="entry name" value="Dockerin_dom"/>
</dbReference>
<evidence type="ECO:0000313" key="4">
    <source>
        <dbReference type="Proteomes" id="UP000184394"/>
    </source>
</evidence>
<evidence type="ECO:0000313" key="3">
    <source>
        <dbReference type="EMBL" id="SHM63748.1"/>
    </source>
</evidence>
<dbReference type="GO" id="GO:0000272">
    <property type="term" value="P:polysaccharide catabolic process"/>
    <property type="evidence" value="ECO:0007669"/>
    <property type="project" value="InterPro"/>
</dbReference>
<dbReference type="EMBL" id="FRCT01000008">
    <property type="protein sequence ID" value="SHM63748.1"/>
    <property type="molecule type" value="Genomic_DNA"/>
</dbReference>
<feature type="signal peptide" evidence="1">
    <location>
        <begin position="1"/>
        <end position="20"/>
    </location>
</feature>
<evidence type="ECO:0000256" key="1">
    <source>
        <dbReference type="SAM" id="SignalP"/>
    </source>
</evidence>
<dbReference type="RefSeq" id="WP_072951119.1">
    <property type="nucleotide sequence ID" value="NZ_FRCT01000008.1"/>
</dbReference>
<dbReference type="InterPro" id="IPR002105">
    <property type="entry name" value="Dockerin_1_rpt"/>
</dbReference>
<dbReference type="CDD" id="cd14256">
    <property type="entry name" value="Dockerin_I"/>
    <property type="match status" value="1"/>
</dbReference>
<accession>A0A1M7KEQ1</accession>
<proteinExistence type="predicted"/>
<feature type="domain" description="Dockerin" evidence="2">
    <location>
        <begin position="545"/>
        <end position="614"/>
    </location>
</feature>
<gene>
    <name evidence="3" type="ORF">SAMN04487860_10890</name>
</gene>
<reference evidence="3 4" key="1">
    <citation type="submission" date="2016-11" db="EMBL/GenBank/DDBJ databases">
        <authorList>
            <person name="Jaros S."/>
            <person name="Januszkiewicz K."/>
            <person name="Wedrychowicz H."/>
        </authorList>
    </citation>
    <scope>NUCLEOTIDE SEQUENCE [LARGE SCALE GENOMIC DNA]</scope>
    <source>
        <strain evidence="3 4">Y1</strain>
    </source>
</reference>